<dbReference type="GO" id="GO:0005886">
    <property type="term" value="C:plasma membrane"/>
    <property type="evidence" value="ECO:0007669"/>
    <property type="project" value="TreeGrafter"/>
</dbReference>
<dbReference type="PANTHER" id="PTHR23113">
    <property type="entry name" value="GUANINE NUCLEOTIDE EXCHANGE FACTOR"/>
    <property type="match status" value="1"/>
</dbReference>
<dbReference type="InterPro" id="IPR018490">
    <property type="entry name" value="cNMP-bd_dom_sf"/>
</dbReference>
<dbReference type="InterPro" id="IPR019804">
    <property type="entry name" value="Ras_G-nucl-exch_fac_CS"/>
</dbReference>
<feature type="domain" description="Cyclic nucleotide-binding" evidence="5">
    <location>
        <begin position="312"/>
        <end position="413"/>
    </location>
</feature>
<dbReference type="SUPFAM" id="SSF48366">
    <property type="entry name" value="Ras GEF"/>
    <property type="match status" value="1"/>
</dbReference>
<dbReference type="GO" id="GO:0007265">
    <property type="term" value="P:Ras protein signal transduction"/>
    <property type="evidence" value="ECO:0007669"/>
    <property type="project" value="TreeGrafter"/>
</dbReference>
<dbReference type="Gene3D" id="2.60.120.10">
    <property type="entry name" value="Jelly Rolls"/>
    <property type="match status" value="2"/>
</dbReference>
<dbReference type="Pfam" id="PF00610">
    <property type="entry name" value="DEP"/>
    <property type="match status" value="1"/>
</dbReference>
<dbReference type="InterPro" id="IPR014710">
    <property type="entry name" value="RmlC-like_jellyroll"/>
</dbReference>
<dbReference type="InterPro" id="IPR029071">
    <property type="entry name" value="Ubiquitin-like_domsf"/>
</dbReference>
<dbReference type="PROSITE" id="PS50200">
    <property type="entry name" value="RA"/>
    <property type="match status" value="1"/>
</dbReference>
<proteinExistence type="inferred from homology"/>
<dbReference type="InterPro" id="IPR036964">
    <property type="entry name" value="RASGEF_cat_dom_sf"/>
</dbReference>
<dbReference type="SUPFAM" id="SSF46785">
    <property type="entry name" value="Winged helix' DNA-binding domain"/>
    <property type="match status" value="1"/>
</dbReference>
<dbReference type="SMART" id="SM00147">
    <property type="entry name" value="RasGEF"/>
    <property type="match status" value="1"/>
</dbReference>
<evidence type="ECO:0000313" key="9">
    <source>
        <dbReference type="Proteomes" id="UP001497382"/>
    </source>
</evidence>
<dbReference type="InterPro" id="IPR036390">
    <property type="entry name" value="WH_DNA-bd_sf"/>
</dbReference>
<evidence type="ECO:0000256" key="2">
    <source>
        <dbReference type="ARBA" id="ARBA00022658"/>
    </source>
</evidence>
<evidence type="ECO:0000259" key="4">
    <source>
        <dbReference type="PROSITE" id="PS50009"/>
    </source>
</evidence>
<evidence type="ECO:0000259" key="6">
    <source>
        <dbReference type="PROSITE" id="PS50186"/>
    </source>
</evidence>
<dbReference type="InterPro" id="IPR036388">
    <property type="entry name" value="WH-like_DNA-bd_sf"/>
</dbReference>
<dbReference type="InterPro" id="IPR008937">
    <property type="entry name" value="Ras-like_GEF"/>
</dbReference>
<dbReference type="InterPro" id="IPR000595">
    <property type="entry name" value="cNMP-bd_dom"/>
</dbReference>
<feature type="domain" description="DEP" evidence="6">
    <location>
        <begin position="175"/>
        <end position="247"/>
    </location>
</feature>
<dbReference type="Gene3D" id="1.10.10.10">
    <property type="entry name" value="Winged helix-like DNA-binding domain superfamily/Winged helix DNA-binding domain"/>
    <property type="match status" value="1"/>
</dbReference>
<evidence type="ECO:0000256" key="3">
    <source>
        <dbReference type="PROSITE-ProRule" id="PRU00168"/>
    </source>
</evidence>
<dbReference type="PRINTS" id="PR00103">
    <property type="entry name" value="CAMPKINASE"/>
</dbReference>
<dbReference type="CDD" id="cd04437">
    <property type="entry name" value="DEP_Epac"/>
    <property type="match status" value="1"/>
</dbReference>
<feature type="domain" description="Ras-GEF" evidence="4">
    <location>
        <begin position="669"/>
        <end position="906"/>
    </location>
</feature>
<organism evidence="8 9">
    <name type="scientific">Larinioides sclopetarius</name>
    <dbReference type="NCBI Taxonomy" id="280406"/>
    <lineage>
        <taxon>Eukaryota</taxon>
        <taxon>Metazoa</taxon>
        <taxon>Ecdysozoa</taxon>
        <taxon>Arthropoda</taxon>
        <taxon>Chelicerata</taxon>
        <taxon>Arachnida</taxon>
        <taxon>Araneae</taxon>
        <taxon>Araneomorphae</taxon>
        <taxon>Entelegynae</taxon>
        <taxon>Araneoidea</taxon>
        <taxon>Araneidae</taxon>
        <taxon>Larinioides</taxon>
    </lineage>
</organism>
<dbReference type="PANTHER" id="PTHR23113:SF327">
    <property type="entry name" value="EXCHANGE PROTEIN DIRECTLY ACTIVATED BY CAMP, ISOFORM E"/>
    <property type="match status" value="1"/>
</dbReference>
<feature type="domain" description="Ras-associating" evidence="7">
    <location>
        <begin position="565"/>
        <end position="644"/>
    </location>
</feature>
<dbReference type="CDD" id="cd00155">
    <property type="entry name" value="RasGEF"/>
    <property type="match status" value="1"/>
</dbReference>
<feature type="domain" description="Cyclic nucleotide-binding" evidence="5">
    <location>
        <begin position="34"/>
        <end position="88"/>
    </location>
</feature>
<sequence>MALPAKVLQLKKKSKSVPSICAQKACQFWPKRAIYYVNQPKDTVTLCTLGIGTAFGESILDNSPHSATVVTNEHCELLRIEQKDFKTIWERNRHLMEDIVSPISTLRTLTGLPLQDDCRTANGNLRSFSPLGKKDSLTPDGPNPALPITQEPSTALSRAGWVLRTLILCQSPHLIRDRKYHVRTFRKCLVGSEMVDWLMHQGAIYVRIHSRSQAVGMWQALMEEGVISHVTNECQFKDKYLFYRFREDQQEVSSTPTLEDRQQAETELPEVLAHLLQLAPDAVFRMILRKPSSERTDEDLEIIYEELLHIKALSHLSNSVKRELAGVLVFESHPKAGTVLFNQGDEGKSWFIILKGSVNVVIYGKGIVCSLLEGDDFGKLALVNDAPRAATIITRENNCHFLRVDKDDFNNIIRDVEANTVRLKEHGQDVLLLQKIPTDGRGADGTHSHYKYMVMAGTPQKMLEHLLETRIDQRNDDATDTFLEDFLLTHELHEAIVEDCKKYGLHEELSVISRILETKQKYDKEITGVRYRWKVGPYGQIRLLSASESQEEERTEFRRCIKATDEVVFRVYCADHTYTTIKTPVGATAEAIKRSAAEKLGFKDELLLVEVKSTAERVIFKDSEVSVPTGLSVNGRIFLTRADEVDLLTPLPEQDGPSDGTAVILETLNSLDIAYNMTVYEWDLFACVHEYELIYQVFGRHQFRKIMSNLDVFLRRFNEIQHWVVTEMTLCNNLSRRVTLLRKFIKIAAHCREYQNMNSFFAIVLGLSNVAVSRMSQTWEKLPSKLKRTFADFEALIDPSRNHRRYRLTVAKMVPPIIPFMPLLLKDMTFSHEGNKTYMEGLLNFEKMHMIAQTLRTIRHCRSQPLVLDLPPGNKCQQDVRNYVRNLRIIDNQKRLTQLSDVLEPRRTA</sequence>
<dbReference type="SMART" id="SM00100">
    <property type="entry name" value="cNMP"/>
    <property type="match status" value="1"/>
</dbReference>
<keyword evidence="2 3" id="KW-0344">Guanine-nucleotide releasing factor</keyword>
<dbReference type="Gene3D" id="1.10.840.10">
    <property type="entry name" value="Ras guanine-nucleotide exchange factors catalytic domain"/>
    <property type="match status" value="1"/>
</dbReference>
<evidence type="ECO:0008006" key="10">
    <source>
        <dbReference type="Google" id="ProtNLM"/>
    </source>
</evidence>
<evidence type="ECO:0000256" key="1">
    <source>
        <dbReference type="ARBA" id="ARBA00010829"/>
    </source>
</evidence>
<dbReference type="PROSITE" id="PS50042">
    <property type="entry name" value="CNMP_BINDING_3"/>
    <property type="match status" value="2"/>
</dbReference>
<dbReference type="InterPro" id="IPR001895">
    <property type="entry name" value="RASGEF_cat_dom"/>
</dbReference>
<accession>A0AAV2AFZ8</accession>
<name>A0AAV2AFZ8_9ARAC</name>
<gene>
    <name evidence="8" type="ORF">LARSCL_LOCUS11921</name>
</gene>
<reference evidence="8 9" key="1">
    <citation type="submission" date="2024-04" db="EMBL/GenBank/DDBJ databases">
        <authorList>
            <person name="Rising A."/>
            <person name="Reimegard J."/>
            <person name="Sonavane S."/>
            <person name="Akerstrom W."/>
            <person name="Nylinder S."/>
            <person name="Hedman E."/>
            <person name="Kallberg Y."/>
        </authorList>
    </citation>
    <scope>NUCLEOTIDE SEQUENCE [LARGE SCALE GENOMIC DNA]</scope>
</reference>
<dbReference type="GO" id="GO:0005085">
    <property type="term" value="F:guanyl-nucleotide exchange factor activity"/>
    <property type="evidence" value="ECO:0007669"/>
    <property type="project" value="UniProtKB-KW"/>
</dbReference>
<dbReference type="Pfam" id="PF00027">
    <property type="entry name" value="cNMP_binding"/>
    <property type="match status" value="2"/>
</dbReference>
<dbReference type="Gene3D" id="1.20.870.10">
    <property type="entry name" value="Son of sevenless (SoS) protein Chain: S domain 1"/>
    <property type="match status" value="1"/>
</dbReference>
<comment type="caution">
    <text evidence="8">The sequence shown here is derived from an EMBL/GenBank/DDBJ whole genome shotgun (WGS) entry which is preliminary data.</text>
</comment>
<dbReference type="InterPro" id="IPR023578">
    <property type="entry name" value="Ras_GEF_dom_sf"/>
</dbReference>
<dbReference type="InterPro" id="IPR000591">
    <property type="entry name" value="DEP_dom"/>
</dbReference>
<dbReference type="Pfam" id="PF00617">
    <property type="entry name" value="RasGEF"/>
    <property type="match status" value="1"/>
</dbReference>
<keyword evidence="9" id="KW-1185">Reference proteome</keyword>
<dbReference type="SUPFAM" id="SSF51206">
    <property type="entry name" value="cAMP-binding domain-like"/>
    <property type="match status" value="2"/>
</dbReference>
<dbReference type="Gene3D" id="3.10.20.90">
    <property type="entry name" value="Phosphatidylinositol 3-kinase Catalytic Subunit, Chain A, domain 1"/>
    <property type="match status" value="1"/>
</dbReference>
<evidence type="ECO:0000259" key="5">
    <source>
        <dbReference type="PROSITE" id="PS50042"/>
    </source>
</evidence>
<protein>
    <recommendedName>
        <fullName evidence="10">Rap guanine nucleotide exchange factor 4</fullName>
    </recommendedName>
</protein>
<dbReference type="CDD" id="cd00038">
    <property type="entry name" value="CAP_ED"/>
    <property type="match status" value="2"/>
</dbReference>
<evidence type="ECO:0000259" key="7">
    <source>
        <dbReference type="PROSITE" id="PS50200"/>
    </source>
</evidence>
<dbReference type="InterPro" id="IPR000159">
    <property type="entry name" value="RA_dom"/>
</dbReference>
<dbReference type="Proteomes" id="UP001497382">
    <property type="component" value="Unassembled WGS sequence"/>
</dbReference>
<dbReference type="PROSITE" id="PS00720">
    <property type="entry name" value="RASGEF"/>
    <property type="match status" value="1"/>
</dbReference>
<dbReference type="PROSITE" id="PS50009">
    <property type="entry name" value="RASGEF_CAT"/>
    <property type="match status" value="1"/>
</dbReference>
<dbReference type="PROSITE" id="PS50186">
    <property type="entry name" value="DEP"/>
    <property type="match status" value="1"/>
</dbReference>
<dbReference type="SMART" id="SM00049">
    <property type="entry name" value="DEP"/>
    <property type="match status" value="1"/>
</dbReference>
<dbReference type="FunFam" id="1.10.840.10:FF:000002">
    <property type="entry name" value="Rap guanine nucleotide exchange factor 4"/>
    <property type="match status" value="1"/>
</dbReference>
<dbReference type="Gene3D" id="1.10.8.1240">
    <property type="match status" value="1"/>
</dbReference>
<comment type="similarity">
    <text evidence="1">Belongs to the RAPGEF2 family.</text>
</comment>
<dbReference type="SUPFAM" id="SSF54236">
    <property type="entry name" value="Ubiquitin-like"/>
    <property type="match status" value="1"/>
</dbReference>
<dbReference type="EMBL" id="CAXIEN010000152">
    <property type="protein sequence ID" value="CAL1282034.1"/>
    <property type="molecule type" value="Genomic_DNA"/>
</dbReference>
<evidence type="ECO:0000313" key="8">
    <source>
        <dbReference type="EMBL" id="CAL1282034.1"/>
    </source>
</evidence>
<dbReference type="AlphaFoldDB" id="A0AAV2AFZ8"/>